<accession>A0A915JFU9</accession>
<dbReference type="WBParaSite" id="nRc.2.0.1.t25371-RA">
    <property type="protein sequence ID" value="nRc.2.0.1.t25371-RA"/>
    <property type="gene ID" value="nRc.2.0.1.g25371"/>
</dbReference>
<evidence type="ECO:0000313" key="3">
    <source>
        <dbReference type="WBParaSite" id="nRc.2.0.1.t25371-RA"/>
    </source>
</evidence>
<evidence type="ECO:0000256" key="1">
    <source>
        <dbReference type="SAM" id="MobiDB-lite"/>
    </source>
</evidence>
<evidence type="ECO:0000313" key="2">
    <source>
        <dbReference type="Proteomes" id="UP000887565"/>
    </source>
</evidence>
<name>A0A915JFU9_ROMCU</name>
<protein>
    <submittedName>
        <fullName evidence="3">Uncharacterized protein</fullName>
    </submittedName>
</protein>
<feature type="compositionally biased region" description="Polar residues" evidence="1">
    <location>
        <begin position="55"/>
        <end position="78"/>
    </location>
</feature>
<keyword evidence="2" id="KW-1185">Reference proteome</keyword>
<sequence length="302" mass="34667">MYHQRYWKNSFRPYLFPTARLQQTPPANFSRHELHHRDNHHCQESDRSHHHDGDTQGSCDQDGRNSTTHYRMQSEQTRQVHSTRFYEKNYQSAFHQLLPKLRVYISLLHHEAETQHCLEALKNLLQQSEFKVPLSWALHTDVEPTIPKSVTAATTMMLLLTTASTLVLPTTVTPTTVLTTLTAAISSTTPTELRLVIDTRPILEAVPLAGTDLPFEPQLPSETITLPNCVHFGTTDSPHSIMLTMPNYTPYIDPNVEFFSLRTLHEIVLINFFSHIGVRLTMAVHVRATNLFLAIYQYFPEN</sequence>
<feature type="compositionally biased region" description="Basic and acidic residues" evidence="1">
    <location>
        <begin position="33"/>
        <end position="54"/>
    </location>
</feature>
<dbReference type="AlphaFoldDB" id="A0A915JFU9"/>
<reference evidence="3" key="1">
    <citation type="submission" date="2022-11" db="UniProtKB">
        <authorList>
            <consortium name="WormBaseParasite"/>
        </authorList>
    </citation>
    <scope>IDENTIFICATION</scope>
</reference>
<proteinExistence type="predicted"/>
<feature type="region of interest" description="Disordered" evidence="1">
    <location>
        <begin position="33"/>
        <end position="78"/>
    </location>
</feature>
<organism evidence="2 3">
    <name type="scientific">Romanomermis culicivorax</name>
    <name type="common">Nematode worm</name>
    <dbReference type="NCBI Taxonomy" id="13658"/>
    <lineage>
        <taxon>Eukaryota</taxon>
        <taxon>Metazoa</taxon>
        <taxon>Ecdysozoa</taxon>
        <taxon>Nematoda</taxon>
        <taxon>Enoplea</taxon>
        <taxon>Dorylaimia</taxon>
        <taxon>Mermithida</taxon>
        <taxon>Mermithoidea</taxon>
        <taxon>Mermithidae</taxon>
        <taxon>Romanomermis</taxon>
    </lineage>
</organism>
<dbReference type="Proteomes" id="UP000887565">
    <property type="component" value="Unplaced"/>
</dbReference>